<feature type="region of interest" description="Disordered" evidence="1">
    <location>
        <begin position="1"/>
        <end position="21"/>
    </location>
</feature>
<keyword evidence="3" id="KW-1185">Reference proteome</keyword>
<dbReference type="AlphaFoldDB" id="A0A1C7N914"/>
<evidence type="ECO:0000313" key="3">
    <source>
        <dbReference type="Proteomes" id="UP000093000"/>
    </source>
</evidence>
<dbReference type="InParanoid" id="A0A1C7N914"/>
<dbReference type="EMBL" id="LUGH01000431">
    <property type="protein sequence ID" value="OBZ85119.1"/>
    <property type="molecule type" value="Genomic_DNA"/>
</dbReference>
<evidence type="ECO:0000256" key="1">
    <source>
        <dbReference type="SAM" id="MobiDB-lite"/>
    </source>
</evidence>
<name>A0A1C7N914_9FUNG</name>
<dbReference type="Proteomes" id="UP000093000">
    <property type="component" value="Unassembled WGS sequence"/>
</dbReference>
<proteinExistence type="predicted"/>
<organism evidence="2 3">
    <name type="scientific">Choanephora cucurbitarum</name>
    <dbReference type="NCBI Taxonomy" id="101091"/>
    <lineage>
        <taxon>Eukaryota</taxon>
        <taxon>Fungi</taxon>
        <taxon>Fungi incertae sedis</taxon>
        <taxon>Mucoromycota</taxon>
        <taxon>Mucoromycotina</taxon>
        <taxon>Mucoromycetes</taxon>
        <taxon>Mucorales</taxon>
        <taxon>Mucorineae</taxon>
        <taxon>Choanephoraceae</taxon>
        <taxon>Choanephoroideae</taxon>
        <taxon>Choanephora</taxon>
    </lineage>
</organism>
<feature type="compositionally biased region" description="Polar residues" evidence="1">
    <location>
        <begin position="1"/>
        <end position="11"/>
    </location>
</feature>
<reference evidence="2 3" key="1">
    <citation type="submission" date="2016-03" db="EMBL/GenBank/DDBJ databases">
        <title>Choanephora cucurbitarum.</title>
        <authorList>
            <person name="Min B."/>
            <person name="Park H."/>
            <person name="Park J.-H."/>
            <person name="Shin H.-D."/>
            <person name="Choi I.-G."/>
        </authorList>
    </citation>
    <scope>NUCLEOTIDE SEQUENCE [LARGE SCALE GENOMIC DNA]</scope>
    <source>
        <strain evidence="2 3">KUS-F28377</strain>
    </source>
</reference>
<feature type="non-terminal residue" evidence="2">
    <location>
        <position position="137"/>
    </location>
</feature>
<protein>
    <submittedName>
        <fullName evidence="2">Uncharacterized protein</fullName>
    </submittedName>
</protein>
<comment type="caution">
    <text evidence="2">The sequence shown here is derived from an EMBL/GenBank/DDBJ whole genome shotgun (WGS) entry which is preliminary data.</text>
</comment>
<gene>
    <name evidence="2" type="ORF">A0J61_06835</name>
</gene>
<sequence length="137" mass="15600">MPVSNSDIGNRSTKKPEQELDIQPIVAKSSFFEEVAYIESKGKESRGSPTMTTLTTAWRDVPIPDIVQVASAVLERLYDTPAPQIFKLQEEEKGFEVLKNSLLESKNIETVRKKNFFNEEVTEEEREIIAQRVALQQ</sequence>
<accession>A0A1C7N914</accession>
<evidence type="ECO:0000313" key="2">
    <source>
        <dbReference type="EMBL" id="OBZ85119.1"/>
    </source>
</evidence>